<dbReference type="AlphaFoldDB" id="A0A150NZZ8"/>
<evidence type="ECO:0000256" key="1">
    <source>
        <dbReference type="SAM" id="MobiDB-lite"/>
    </source>
</evidence>
<evidence type="ECO:0000313" key="2">
    <source>
        <dbReference type="EMBL" id="KYF47982.1"/>
    </source>
</evidence>
<feature type="compositionally biased region" description="Low complexity" evidence="1">
    <location>
        <begin position="440"/>
        <end position="456"/>
    </location>
</feature>
<dbReference type="EMBL" id="JELY01003559">
    <property type="protein sequence ID" value="KYF47982.1"/>
    <property type="molecule type" value="Genomic_DNA"/>
</dbReference>
<name>A0A150NZZ8_SORCE</name>
<organism evidence="2 3">
    <name type="scientific">Sorangium cellulosum</name>
    <name type="common">Polyangium cellulosum</name>
    <dbReference type="NCBI Taxonomy" id="56"/>
    <lineage>
        <taxon>Bacteria</taxon>
        <taxon>Pseudomonadati</taxon>
        <taxon>Myxococcota</taxon>
        <taxon>Polyangia</taxon>
        <taxon>Polyangiales</taxon>
        <taxon>Polyangiaceae</taxon>
        <taxon>Sorangium</taxon>
    </lineage>
</organism>
<proteinExistence type="predicted"/>
<accession>A0A150NZZ8</accession>
<reference evidence="2 3" key="1">
    <citation type="submission" date="2014-02" db="EMBL/GenBank/DDBJ databases">
        <title>The small core and large imbalanced accessory genome model reveals a collaborative survival strategy of Sorangium cellulosum strains in nature.</title>
        <authorList>
            <person name="Han K."/>
            <person name="Peng R."/>
            <person name="Blom J."/>
            <person name="Li Y.-Z."/>
        </authorList>
    </citation>
    <scope>NUCLEOTIDE SEQUENCE [LARGE SCALE GENOMIC DNA]</scope>
    <source>
        <strain evidence="2 3">So0157-25</strain>
    </source>
</reference>
<feature type="compositionally biased region" description="Low complexity" evidence="1">
    <location>
        <begin position="497"/>
        <end position="514"/>
    </location>
</feature>
<feature type="region of interest" description="Disordered" evidence="1">
    <location>
        <begin position="282"/>
        <end position="302"/>
    </location>
</feature>
<evidence type="ECO:0000313" key="3">
    <source>
        <dbReference type="Proteomes" id="UP000075420"/>
    </source>
</evidence>
<feature type="region of interest" description="Disordered" evidence="1">
    <location>
        <begin position="338"/>
        <end position="517"/>
    </location>
</feature>
<dbReference type="Proteomes" id="UP000075420">
    <property type="component" value="Unassembled WGS sequence"/>
</dbReference>
<protein>
    <submittedName>
        <fullName evidence="2">Uncharacterized protein</fullName>
    </submittedName>
</protein>
<sequence length="601" mass="63185">MAAAGTKEAAEAQEASEGLSLAQYAAVRAALAEGFPLADVLAVEGLRPRAFARADLAWKQRLAAEPELLATYEQELAHAEDWLDRQVEPLAEDAAAWAGFLAAFGSHPAPFELLQENGMGMNDVARLRRRWARRAEEDAKVGELIAELRAKPGKLGPLRVGSRVLKPSRVAAARGPVVDATAGEPTAPVPSSEPGLGLAEYAALCAEIEALPTQRARVLRRHGLADEEARATLDRRWQAALARDAALAKDFERLEAHHARRLEMLLARARDVADVERSTVPLAASSAPSAPPSREAMAGPGAPLVTPEALQGTGPLLDVPRCAAVPFVPAPGELATVRAEPKPPRTAESLTGTAPLPDIPQRAALPFPQTSASATVKPPPPVVAETGPLLDIPRGPALPFAAGASGPPPPSTPTAQPQRPRAPWEIAETSPVQAPPQRPAIPFAATTPATPAGAPASSKPVPRAPAELGETSLSLEIPRELLRQTARGKAAVTGATSQSYRVSSSPSPSSNVDSGGPAPVAGPIEAVLSLPQYAALCAELALSPDAAEAIFQRYGLDSSERRSAVDAAWKERLSKQSAEYAQWQEMYRHYHAHFAKRGTPG</sequence>
<gene>
    <name evidence="2" type="ORF">BE08_45400</name>
</gene>
<comment type="caution">
    <text evidence="2">The sequence shown here is derived from an EMBL/GenBank/DDBJ whole genome shotgun (WGS) entry which is preliminary data.</text>
</comment>